<proteinExistence type="inferred from homology"/>
<evidence type="ECO:0000256" key="8">
    <source>
        <dbReference type="ARBA" id="ARBA00022927"/>
    </source>
</evidence>
<dbReference type="PANTHER" id="PTHR34982:SF1">
    <property type="entry name" value="FLAGELLAR ASSEMBLY PROTEIN FLIH"/>
    <property type="match status" value="1"/>
</dbReference>
<evidence type="ECO:0000256" key="5">
    <source>
        <dbReference type="ARBA" id="ARBA00022448"/>
    </source>
</evidence>
<dbReference type="PANTHER" id="PTHR34982">
    <property type="entry name" value="YOP PROTEINS TRANSLOCATION PROTEIN L"/>
    <property type="match status" value="1"/>
</dbReference>
<keyword evidence="5" id="KW-0813">Transport</keyword>
<evidence type="ECO:0000259" key="11">
    <source>
        <dbReference type="Pfam" id="PF02108"/>
    </source>
</evidence>
<evidence type="ECO:0000313" key="12">
    <source>
        <dbReference type="EMBL" id="GHB08688.1"/>
    </source>
</evidence>
<organism evidence="12 13">
    <name type="scientific">Salinicola rhizosphaerae</name>
    <dbReference type="NCBI Taxonomy" id="1443141"/>
    <lineage>
        <taxon>Bacteria</taxon>
        <taxon>Pseudomonadati</taxon>
        <taxon>Pseudomonadota</taxon>
        <taxon>Gammaproteobacteria</taxon>
        <taxon>Oceanospirillales</taxon>
        <taxon>Halomonadaceae</taxon>
        <taxon>Salinicola</taxon>
    </lineage>
</organism>
<dbReference type="RefSeq" id="WP_189442795.1">
    <property type="nucleotide sequence ID" value="NZ_BMZI01000001.1"/>
</dbReference>
<name>A0ABQ3DT90_9GAMM</name>
<keyword evidence="8" id="KW-0653">Protein transport</keyword>
<comment type="similarity">
    <text evidence="3">Belongs to the FliH family.</text>
</comment>
<feature type="compositionally biased region" description="Basic and acidic residues" evidence="10">
    <location>
        <begin position="37"/>
        <end position="68"/>
    </location>
</feature>
<feature type="region of interest" description="Disordered" evidence="10">
    <location>
        <begin position="1"/>
        <end position="68"/>
    </location>
</feature>
<feature type="compositionally biased region" description="Basic and acidic residues" evidence="10">
    <location>
        <begin position="1"/>
        <end position="17"/>
    </location>
</feature>
<evidence type="ECO:0000256" key="10">
    <source>
        <dbReference type="SAM" id="MobiDB-lite"/>
    </source>
</evidence>
<dbReference type="InterPro" id="IPR051472">
    <property type="entry name" value="T3SS_Stator/FliH"/>
</dbReference>
<feature type="domain" description="Flagellar assembly protein FliH/Type III secretion system HrpE" evidence="11">
    <location>
        <begin position="104"/>
        <end position="226"/>
    </location>
</feature>
<evidence type="ECO:0000256" key="6">
    <source>
        <dbReference type="ARBA" id="ARBA00022490"/>
    </source>
</evidence>
<evidence type="ECO:0000256" key="9">
    <source>
        <dbReference type="ARBA" id="ARBA00023225"/>
    </source>
</evidence>
<dbReference type="PRINTS" id="PR01003">
    <property type="entry name" value="FLGFLIH"/>
</dbReference>
<comment type="function">
    <text evidence="1">Needed for flagellar regrowth and assembly.</text>
</comment>
<dbReference type="InterPro" id="IPR000563">
    <property type="entry name" value="Flag_FliH"/>
</dbReference>
<keyword evidence="12" id="KW-0282">Flagellum</keyword>
<evidence type="ECO:0000256" key="7">
    <source>
        <dbReference type="ARBA" id="ARBA00022795"/>
    </source>
</evidence>
<dbReference type="InterPro" id="IPR018035">
    <property type="entry name" value="Flagellar_FliH/T3SS_HrpE"/>
</dbReference>
<keyword evidence="12" id="KW-0966">Cell projection</keyword>
<keyword evidence="6" id="KW-0963">Cytoplasm</keyword>
<keyword evidence="13" id="KW-1185">Reference proteome</keyword>
<gene>
    <name evidence="12" type="primary">fliH</name>
    <name evidence="12" type="ORF">GCM10009038_02740</name>
</gene>
<dbReference type="Pfam" id="PF02108">
    <property type="entry name" value="FliH"/>
    <property type="match status" value="1"/>
</dbReference>
<protein>
    <recommendedName>
        <fullName evidence="4">Flagellar assembly protein FliH</fullName>
    </recommendedName>
</protein>
<reference evidence="13" key="1">
    <citation type="journal article" date="2019" name="Int. J. Syst. Evol. Microbiol.">
        <title>The Global Catalogue of Microorganisms (GCM) 10K type strain sequencing project: providing services to taxonomists for standard genome sequencing and annotation.</title>
        <authorList>
            <consortium name="The Broad Institute Genomics Platform"/>
            <consortium name="The Broad Institute Genome Sequencing Center for Infectious Disease"/>
            <person name="Wu L."/>
            <person name="Ma J."/>
        </authorList>
    </citation>
    <scope>NUCLEOTIDE SEQUENCE [LARGE SCALE GENOMIC DNA]</scope>
    <source>
        <strain evidence="13">KCTC 32998</strain>
    </source>
</reference>
<keyword evidence="7" id="KW-1005">Bacterial flagellum biogenesis</keyword>
<evidence type="ECO:0000256" key="3">
    <source>
        <dbReference type="ARBA" id="ARBA00006602"/>
    </source>
</evidence>
<comment type="subcellular location">
    <subcellularLocation>
        <location evidence="2">Cytoplasm</location>
    </subcellularLocation>
</comment>
<dbReference type="EMBL" id="BMZI01000001">
    <property type="protein sequence ID" value="GHB08688.1"/>
    <property type="molecule type" value="Genomic_DNA"/>
</dbReference>
<evidence type="ECO:0000256" key="1">
    <source>
        <dbReference type="ARBA" id="ARBA00003041"/>
    </source>
</evidence>
<evidence type="ECO:0000256" key="2">
    <source>
        <dbReference type="ARBA" id="ARBA00004496"/>
    </source>
</evidence>
<keyword evidence="12" id="KW-0969">Cilium</keyword>
<evidence type="ECO:0000256" key="4">
    <source>
        <dbReference type="ARBA" id="ARBA00016507"/>
    </source>
</evidence>
<sequence>MATSDRDGKPTGHEAQWHRWQMGSLEREPRAASGSESAHREQQRRRLETQARDAEAKKAREAGFQAGHEEGKAQGYDAGYAEGLAAAQAAAELEFHKRVTLCLDPLAELADGFHHALQSLDDHIADQLVELALIAGRQLAGDALEAHPEQILAIVNELLDADTSLSGKPRLWLHPDDLELVTQSIGDALAAANWECLSDPALARGGCRVTSAGGGLDASLDTQWKAILDQRRHRRVSALPDDDQADTDG</sequence>
<keyword evidence="9" id="KW-1006">Bacterial flagellum protein export</keyword>
<evidence type="ECO:0000313" key="13">
    <source>
        <dbReference type="Proteomes" id="UP000646745"/>
    </source>
</evidence>
<dbReference type="Proteomes" id="UP000646745">
    <property type="component" value="Unassembled WGS sequence"/>
</dbReference>
<comment type="caution">
    <text evidence="12">The sequence shown here is derived from an EMBL/GenBank/DDBJ whole genome shotgun (WGS) entry which is preliminary data.</text>
</comment>
<accession>A0ABQ3DT90</accession>